<protein>
    <submittedName>
        <fullName evidence="1">Uncharacterized protein</fullName>
    </submittedName>
</protein>
<evidence type="ECO:0000313" key="2">
    <source>
        <dbReference type="Proteomes" id="UP000499080"/>
    </source>
</evidence>
<gene>
    <name evidence="1" type="ORF">AVEN_129917_1</name>
</gene>
<dbReference type="Proteomes" id="UP000499080">
    <property type="component" value="Unassembled WGS sequence"/>
</dbReference>
<evidence type="ECO:0000313" key="1">
    <source>
        <dbReference type="EMBL" id="GBL90403.1"/>
    </source>
</evidence>
<name>A0A4Y2BEK6_ARAVE</name>
<sequence length="80" mass="8352">MTVMWSQWNATGSLKESGLVCHKMLQASGETCPAGDQFISGHRITLMPTEGRISNADSHATNTSALTLSSGPCAAGPRCS</sequence>
<accession>A0A4Y2BEK6</accession>
<reference evidence="1 2" key="1">
    <citation type="journal article" date="2019" name="Sci. Rep.">
        <title>Orb-weaving spider Araneus ventricosus genome elucidates the spidroin gene catalogue.</title>
        <authorList>
            <person name="Kono N."/>
            <person name="Nakamura H."/>
            <person name="Ohtoshi R."/>
            <person name="Moran D.A.P."/>
            <person name="Shinohara A."/>
            <person name="Yoshida Y."/>
            <person name="Fujiwara M."/>
            <person name="Mori M."/>
            <person name="Tomita M."/>
            <person name="Arakawa K."/>
        </authorList>
    </citation>
    <scope>NUCLEOTIDE SEQUENCE [LARGE SCALE GENOMIC DNA]</scope>
</reference>
<keyword evidence="2" id="KW-1185">Reference proteome</keyword>
<dbReference type="AlphaFoldDB" id="A0A4Y2BEK6"/>
<comment type="caution">
    <text evidence="1">The sequence shown here is derived from an EMBL/GenBank/DDBJ whole genome shotgun (WGS) entry which is preliminary data.</text>
</comment>
<proteinExistence type="predicted"/>
<dbReference type="EMBL" id="BGPR01083219">
    <property type="protein sequence ID" value="GBL90403.1"/>
    <property type="molecule type" value="Genomic_DNA"/>
</dbReference>
<organism evidence="1 2">
    <name type="scientific">Araneus ventricosus</name>
    <name type="common">Orbweaver spider</name>
    <name type="synonym">Epeira ventricosa</name>
    <dbReference type="NCBI Taxonomy" id="182803"/>
    <lineage>
        <taxon>Eukaryota</taxon>
        <taxon>Metazoa</taxon>
        <taxon>Ecdysozoa</taxon>
        <taxon>Arthropoda</taxon>
        <taxon>Chelicerata</taxon>
        <taxon>Arachnida</taxon>
        <taxon>Araneae</taxon>
        <taxon>Araneomorphae</taxon>
        <taxon>Entelegynae</taxon>
        <taxon>Araneoidea</taxon>
        <taxon>Araneidae</taxon>
        <taxon>Araneus</taxon>
    </lineage>
</organism>